<organism evidence="1 2">
    <name type="scientific">Peltaster fructicola</name>
    <dbReference type="NCBI Taxonomy" id="286661"/>
    <lineage>
        <taxon>Eukaryota</taxon>
        <taxon>Fungi</taxon>
        <taxon>Dikarya</taxon>
        <taxon>Ascomycota</taxon>
        <taxon>Pezizomycotina</taxon>
        <taxon>Dothideomycetes</taxon>
        <taxon>Dothideomycetes incertae sedis</taxon>
        <taxon>Peltaster</taxon>
    </lineage>
</organism>
<dbReference type="Proteomes" id="UP000503462">
    <property type="component" value="Chromosome 1"/>
</dbReference>
<name>A0A6H0XPK3_9PEZI</name>
<sequence length="186" mass="21173">MIPLLAELNHFSLLQTLLEFQPFKKTKESIRAADEALSVAVTSGCADVIMLLLHHGEVTYYVQDLERDNLVLVPCHTSKRGYSPWITCYGVSDDIRDVLRACAQDRDGPSDTFHRVPVEDFEQRVQSIASTAAQNRRNSRSRMPHIYERNLNRRSPEMSLYNKLSEQVRVLNVRLGNGHTSTSTQT</sequence>
<dbReference type="AlphaFoldDB" id="A0A6H0XPK3"/>
<evidence type="ECO:0000313" key="1">
    <source>
        <dbReference type="EMBL" id="QIW96580.1"/>
    </source>
</evidence>
<evidence type="ECO:0000313" key="2">
    <source>
        <dbReference type="Proteomes" id="UP000503462"/>
    </source>
</evidence>
<accession>A0A6H0XPK3</accession>
<proteinExistence type="predicted"/>
<gene>
    <name evidence="1" type="ORF">AMS68_002098</name>
</gene>
<reference evidence="1 2" key="1">
    <citation type="journal article" date="2016" name="Sci. Rep.">
        <title>Peltaster fructicola genome reveals evolution from an invasive phytopathogen to an ectophytic parasite.</title>
        <authorList>
            <person name="Xu C."/>
            <person name="Chen H."/>
            <person name="Gleason M.L."/>
            <person name="Xu J.R."/>
            <person name="Liu H."/>
            <person name="Zhang R."/>
            <person name="Sun G."/>
        </authorList>
    </citation>
    <scope>NUCLEOTIDE SEQUENCE [LARGE SCALE GENOMIC DNA]</scope>
    <source>
        <strain evidence="1 2">LNHT1506</strain>
    </source>
</reference>
<keyword evidence="2" id="KW-1185">Reference proteome</keyword>
<protein>
    <submittedName>
        <fullName evidence="1">Uncharacterized protein</fullName>
    </submittedName>
</protein>
<dbReference type="EMBL" id="CP051139">
    <property type="protein sequence ID" value="QIW96580.1"/>
    <property type="molecule type" value="Genomic_DNA"/>
</dbReference>